<sequence length="104" mass="11127">MNITGIEIIKSNPGVAVVPNPSVAIGVVAGEKVELTYGDTLKVNVNFDYRGLAGSATLYGAIGNRWGIPPYFDEILDGEVSIDLPESREDFTPCERSVDIPITS</sequence>
<dbReference type="EMBL" id="BARW01039120">
    <property type="protein sequence ID" value="GAJ18102.1"/>
    <property type="molecule type" value="Genomic_DNA"/>
</dbReference>
<dbReference type="AlphaFoldDB" id="X1VHV0"/>
<gene>
    <name evidence="1" type="ORF">S12H4_59736</name>
</gene>
<reference evidence="1" key="1">
    <citation type="journal article" date="2014" name="Front. Microbiol.">
        <title>High frequency of phylogenetically diverse reductive dehalogenase-homologous genes in deep subseafloor sedimentary metagenomes.</title>
        <authorList>
            <person name="Kawai M."/>
            <person name="Futagami T."/>
            <person name="Toyoda A."/>
            <person name="Takaki Y."/>
            <person name="Nishi S."/>
            <person name="Hori S."/>
            <person name="Arai W."/>
            <person name="Tsubouchi T."/>
            <person name="Morono Y."/>
            <person name="Uchiyama I."/>
            <person name="Ito T."/>
            <person name="Fujiyama A."/>
            <person name="Inagaki F."/>
            <person name="Takami H."/>
        </authorList>
    </citation>
    <scope>NUCLEOTIDE SEQUENCE</scope>
    <source>
        <strain evidence="1">Expedition CK06-06</strain>
    </source>
</reference>
<accession>X1VHV0</accession>
<evidence type="ECO:0000313" key="1">
    <source>
        <dbReference type="EMBL" id="GAJ18102.1"/>
    </source>
</evidence>
<feature type="non-terminal residue" evidence="1">
    <location>
        <position position="104"/>
    </location>
</feature>
<protein>
    <submittedName>
        <fullName evidence="1">Uncharacterized protein</fullName>
    </submittedName>
</protein>
<name>X1VHV0_9ZZZZ</name>
<organism evidence="1">
    <name type="scientific">marine sediment metagenome</name>
    <dbReference type="NCBI Taxonomy" id="412755"/>
    <lineage>
        <taxon>unclassified sequences</taxon>
        <taxon>metagenomes</taxon>
        <taxon>ecological metagenomes</taxon>
    </lineage>
</organism>
<proteinExistence type="predicted"/>
<comment type="caution">
    <text evidence="1">The sequence shown here is derived from an EMBL/GenBank/DDBJ whole genome shotgun (WGS) entry which is preliminary data.</text>
</comment>